<dbReference type="InterPro" id="IPR015943">
    <property type="entry name" value="WD40/YVTN_repeat-like_dom_sf"/>
</dbReference>
<reference evidence="1 2" key="1">
    <citation type="submission" date="2021-01" db="EMBL/GenBank/DDBJ databases">
        <title>Whole genome shotgun sequence of Catellatospora chokoriensis NBRC 107358.</title>
        <authorList>
            <person name="Komaki H."/>
            <person name="Tamura T."/>
        </authorList>
    </citation>
    <scope>NUCLEOTIDE SEQUENCE [LARGE SCALE GENOMIC DNA]</scope>
    <source>
        <strain evidence="1 2">NBRC 107358</strain>
    </source>
</reference>
<dbReference type="SUPFAM" id="SSF50998">
    <property type="entry name" value="Quinoprotein alcohol dehydrogenase-like"/>
    <property type="match status" value="1"/>
</dbReference>
<comment type="caution">
    <text evidence="1">The sequence shown here is derived from an EMBL/GenBank/DDBJ whole genome shotgun (WGS) entry which is preliminary data.</text>
</comment>
<protein>
    <submittedName>
        <fullName evidence="1">Uncharacterized protein</fullName>
    </submittedName>
</protein>
<accession>A0A8J3NST5</accession>
<evidence type="ECO:0000313" key="2">
    <source>
        <dbReference type="Proteomes" id="UP000619293"/>
    </source>
</evidence>
<dbReference type="Gene3D" id="2.130.10.10">
    <property type="entry name" value="YVTN repeat-like/Quinoprotein amine dehydrogenase"/>
    <property type="match status" value="1"/>
</dbReference>
<evidence type="ECO:0000313" key="1">
    <source>
        <dbReference type="EMBL" id="GIF91347.1"/>
    </source>
</evidence>
<dbReference type="Proteomes" id="UP000619293">
    <property type="component" value="Unassembled WGS sequence"/>
</dbReference>
<dbReference type="EMBL" id="BONG01000031">
    <property type="protein sequence ID" value="GIF91347.1"/>
    <property type="molecule type" value="Genomic_DNA"/>
</dbReference>
<dbReference type="AlphaFoldDB" id="A0A8J3NST5"/>
<gene>
    <name evidence="1" type="ORF">Cch02nite_47910</name>
</gene>
<proteinExistence type="predicted"/>
<organism evidence="1 2">
    <name type="scientific">Catellatospora chokoriensis</name>
    <dbReference type="NCBI Taxonomy" id="310353"/>
    <lineage>
        <taxon>Bacteria</taxon>
        <taxon>Bacillati</taxon>
        <taxon>Actinomycetota</taxon>
        <taxon>Actinomycetes</taxon>
        <taxon>Micromonosporales</taxon>
        <taxon>Micromonosporaceae</taxon>
        <taxon>Catellatospora</taxon>
    </lineage>
</organism>
<sequence>MRPRLIREVPNDDLLPVVAGPGPGQLRLRLFDDWLLPAGELDLPALDPRLRFAPLPGHTGSLIAAGDEVLLVERDGTVRWRRREDPDPEYPEQATPYVDPGGTLWLWLPGKEDRIAVVDPATGDRLAEYADGENSYGVAVFSHGSPAFFAHPGGDWTGLHVAAGDQGSTSFRVRYADGRITAHEFLGEALAGFDTNGTRYLAAHHDDEEFAMRSFPDGEVLASCALDDIPGYQAGGPYRIDYGAFMINDDLVLACVEGDGIAEDVLLSSHTLHWVDTVRYPSASGLPWRSARPGHWLTRGSDATRLWALP</sequence>
<name>A0A8J3NST5_9ACTN</name>
<dbReference type="RefSeq" id="WP_191837850.1">
    <property type="nucleotide sequence ID" value="NZ_BAAALB010000010.1"/>
</dbReference>
<dbReference type="InterPro" id="IPR011047">
    <property type="entry name" value="Quinoprotein_ADH-like_sf"/>
</dbReference>
<keyword evidence="2" id="KW-1185">Reference proteome</keyword>